<gene>
    <name evidence="1" type="ORF">BDM02DRAFT_3190973</name>
</gene>
<reference evidence="1" key="2">
    <citation type="journal article" date="2020" name="Nat. Commun.">
        <title>Large-scale genome sequencing of mycorrhizal fungi provides insights into the early evolution of symbiotic traits.</title>
        <authorList>
            <person name="Miyauchi S."/>
            <person name="Kiss E."/>
            <person name="Kuo A."/>
            <person name="Drula E."/>
            <person name="Kohler A."/>
            <person name="Sanchez-Garcia M."/>
            <person name="Morin E."/>
            <person name="Andreopoulos B."/>
            <person name="Barry K.W."/>
            <person name="Bonito G."/>
            <person name="Buee M."/>
            <person name="Carver A."/>
            <person name="Chen C."/>
            <person name="Cichocki N."/>
            <person name="Clum A."/>
            <person name="Culley D."/>
            <person name="Crous P.W."/>
            <person name="Fauchery L."/>
            <person name="Girlanda M."/>
            <person name="Hayes R.D."/>
            <person name="Keri Z."/>
            <person name="LaButti K."/>
            <person name="Lipzen A."/>
            <person name="Lombard V."/>
            <person name="Magnuson J."/>
            <person name="Maillard F."/>
            <person name="Murat C."/>
            <person name="Nolan M."/>
            <person name="Ohm R.A."/>
            <person name="Pangilinan J."/>
            <person name="Pereira M.F."/>
            <person name="Perotto S."/>
            <person name="Peter M."/>
            <person name="Pfister S."/>
            <person name="Riley R."/>
            <person name="Sitrit Y."/>
            <person name="Stielow J.B."/>
            <person name="Szollosi G."/>
            <person name="Zifcakova L."/>
            <person name="Stursova M."/>
            <person name="Spatafora J.W."/>
            <person name="Tedersoo L."/>
            <person name="Vaario L.M."/>
            <person name="Yamada A."/>
            <person name="Yan M."/>
            <person name="Wang P."/>
            <person name="Xu J."/>
            <person name="Bruns T."/>
            <person name="Baldrian P."/>
            <person name="Vilgalys R."/>
            <person name="Dunand C."/>
            <person name="Henrissat B."/>
            <person name="Grigoriev I.V."/>
            <person name="Hibbett D."/>
            <person name="Nagy L.G."/>
            <person name="Martin F.M."/>
        </authorList>
    </citation>
    <scope>NUCLEOTIDE SEQUENCE</scope>
    <source>
        <strain evidence="1">P2</strain>
    </source>
</reference>
<protein>
    <submittedName>
        <fullName evidence="1">Uncharacterized protein</fullName>
    </submittedName>
</protein>
<evidence type="ECO:0000313" key="1">
    <source>
        <dbReference type="EMBL" id="KAF9644031.1"/>
    </source>
</evidence>
<evidence type="ECO:0000313" key="2">
    <source>
        <dbReference type="Proteomes" id="UP000886501"/>
    </source>
</evidence>
<name>A0ACB6Z2Y9_THEGA</name>
<sequence>MEFADDQEGSVKFANLESDVKSPILLLSSAIVWRWAKGGGISDGTAVKFEVEILFNDDHHPGPEHQSTPEAQAFPSTIRAGVIEGLQDSTLQQSPPRRRPHCREWLKGNCPEGQNCPFTHDPEARAAEELRLKKVAEEQAAKAAQEATATVEETVIPSTKVTFSAGVTVNKVLTGHETCRVLVKNLPLTATRAEVVTLFTQPGFDPTRFTVHPPRPSPSDRSHLEAVVEFEDPEDGRNAATGLDEIEFRSEKLRLAVTSKQGGMGKSKNRNSHILTVTWPAPSDTVFASYSSLDEARSMRTQFEKKTFNGRKVRVNIAKKPSNLPDIYWNSATISVSGIEPGTSLASIQEFCRTTSIRIPTRHMRSYNLNDAIPSLQSLVAGAYPGNHQSLTWEPNLVPNEHGAVSVKIHFPTWDDAKAVHDFLDQKPLPLCAQVKYFVSLPDPLHYAIHVPHPQYKAQEKLFQSLIPAQNDRSATTRLRILANQSDRPARIELSGSDKKTIGRLKVRIEQLVAGEKLPQWDRVFYGAEGESFLKKVNNESRAYIRVDKHQSSLKAFGETTAIEQAKAMIQGEVDRLTSLQFEVFLKRASVRFFVDGARGATLLKQEVGEENVMLDVSSIPCKIVVRGGESARHCLHKLIDESLSDAIRSQHQLKDGETCPVCYDTIDQPYRLGCGHVYCYGCLRHFLLTASDTKQFPLSCMGDEGECRIPIPLPVVKRFLLPAQFKHLLEVSFLDHLGRHPDKFRYCTTPDCPEIYSLESGSGDGFFQCRSCFVSICISCREDHDGFSCEEWKIHRDPETQERLLEGWAEGHRDVKKCPKCRIWIEKNGGCNHMACPKCEAHVCWRCMGVFPVDSIYGHMELVHGGMMDGDQPGDVFFGL</sequence>
<dbReference type="EMBL" id="MU118166">
    <property type="protein sequence ID" value="KAF9644031.1"/>
    <property type="molecule type" value="Genomic_DNA"/>
</dbReference>
<reference evidence="1" key="1">
    <citation type="submission" date="2019-10" db="EMBL/GenBank/DDBJ databases">
        <authorList>
            <consortium name="DOE Joint Genome Institute"/>
            <person name="Kuo A."/>
            <person name="Miyauchi S."/>
            <person name="Kiss E."/>
            <person name="Drula E."/>
            <person name="Kohler A."/>
            <person name="Sanchez-Garcia M."/>
            <person name="Andreopoulos B."/>
            <person name="Barry K.W."/>
            <person name="Bonito G."/>
            <person name="Buee M."/>
            <person name="Carver A."/>
            <person name="Chen C."/>
            <person name="Cichocki N."/>
            <person name="Clum A."/>
            <person name="Culley D."/>
            <person name="Crous P.W."/>
            <person name="Fauchery L."/>
            <person name="Girlanda M."/>
            <person name="Hayes R."/>
            <person name="Keri Z."/>
            <person name="Labutti K."/>
            <person name="Lipzen A."/>
            <person name="Lombard V."/>
            <person name="Magnuson J."/>
            <person name="Maillard F."/>
            <person name="Morin E."/>
            <person name="Murat C."/>
            <person name="Nolan M."/>
            <person name="Ohm R."/>
            <person name="Pangilinan J."/>
            <person name="Pereira M."/>
            <person name="Perotto S."/>
            <person name="Peter M."/>
            <person name="Riley R."/>
            <person name="Sitrit Y."/>
            <person name="Stielow B."/>
            <person name="Szollosi G."/>
            <person name="Zifcakova L."/>
            <person name="Stursova M."/>
            <person name="Spatafora J.W."/>
            <person name="Tedersoo L."/>
            <person name="Vaario L.-M."/>
            <person name="Yamada A."/>
            <person name="Yan M."/>
            <person name="Wang P."/>
            <person name="Xu J."/>
            <person name="Bruns T."/>
            <person name="Baldrian P."/>
            <person name="Vilgalys R."/>
            <person name="Henrissat B."/>
            <person name="Grigoriev I.V."/>
            <person name="Hibbett D."/>
            <person name="Nagy L.G."/>
            <person name="Martin F.M."/>
        </authorList>
    </citation>
    <scope>NUCLEOTIDE SEQUENCE</scope>
    <source>
        <strain evidence="1">P2</strain>
    </source>
</reference>
<accession>A0ACB6Z2Y9</accession>
<organism evidence="1 2">
    <name type="scientific">Thelephora ganbajun</name>
    <name type="common">Ganba fungus</name>
    <dbReference type="NCBI Taxonomy" id="370292"/>
    <lineage>
        <taxon>Eukaryota</taxon>
        <taxon>Fungi</taxon>
        <taxon>Dikarya</taxon>
        <taxon>Basidiomycota</taxon>
        <taxon>Agaricomycotina</taxon>
        <taxon>Agaricomycetes</taxon>
        <taxon>Thelephorales</taxon>
        <taxon>Thelephoraceae</taxon>
        <taxon>Thelephora</taxon>
    </lineage>
</organism>
<dbReference type="Proteomes" id="UP000886501">
    <property type="component" value="Unassembled WGS sequence"/>
</dbReference>
<keyword evidence="2" id="KW-1185">Reference proteome</keyword>
<proteinExistence type="predicted"/>
<comment type="caution">
    <text evidence="1">The sequence shown here is derived from an EMBL/GenBank/DDBJ whole genome shotgun (WGS) entry which is preliminary data.</text>
</comment>